<dbReference type="InterPro" id="IPR052786">
    <property type="entry name" value="Spore_wall_assembly"/>
</dbReference>
<dbReference type="GO" id="GO:0005619">
    <property type="term" value="C:ascospore wall"/>
    <property type="evidence" value="ECO:0007669"/>
    <property type="project" value="TreeGrafter"/>
</dbReference>
<dbReference type="Proteomes" id="UP000697127">
    <property type="component" value="Unassembled WGS sequence"/>
</dbReference>
<dbReference type="PANTHER" id="PTHR34292">
    <property type="entry name" value="OUTER SPORE WALL PROTEIN LDS1"/>
    <property type="match status" value="1"/>
</dbReference>
<evidence type="ECO:0000313" key="2">
    <source>
        <dbReference type="EMBL" id="KAG0689366.1"/>
    </source>
</evidence>
<dbReference type="AlphaFoldDB" id="A0A9P6WLY7"/>
<sequence>MIPLFGPFLVILIRASRSGFSKHHRYFQLKGYTNSQIYFIWTRQKHQYFIFGLTTLILEIIPFLGYLFTFTNSIGAAFWAVDIEDQLCKNVITRMQNDSDEEPSDLESSSSEY</sequence>
<evidence type="ECO:0000256" key="1">
    <source>
        <dbReference type="SAM" id="Phobius"/>
    </source>
</evidence>
<keyword evidence="1" id="KW-1133">Transmembrane helix</keyword>
<dbReference type="EMBL" id="PUHW01000084">
    <property type="protein sequence ID" value="KAG0689366.1"/>
    <property type="molecule type" value="Genomic_DNA"/>
</dbReference>
<reference evidence="2" key="1">
    <citation type="submission" date="2020-11" db="EMBL/GenBank/DDBJ databases">
        <title>Kefir isolates.</title>
        <authorList>
            <person name="Marcisauskas S."/>
            <person name="Kim Y."/>
            <person name="Blasche S."/>
        </authorList>
    </citation>
    <scope>NUCLEOTIDE SEQUENCE</scope>
    <source>
        <strain evidence="2">Olga-1</strain>
    </source>
</reference>
<accession>A0A9P6WLY7</accession>
<name>A0A9P6WLY7_9ASCO</name>
<gene>
    <name evidence="2" type="ORF">C6P40_005145</name>
</gene>
<feature type="transmembrane region" description="Helical" evidence="1">
    <location>
        <begin position="48"/>
        <end position="68"/>
    </location>
</feature>
<proteinExistence type="predicted"/>
<dbReference type="GO" id="GO:0005811">
    <property type="term" value="C:lipid droplet"/>
    <property type="evidence" value="ECO:0007669"/>
    <property type="project" value="TreeGrafter"/>
</dbReference>
<keyword evidence="1" id="KW-0812">Transmembrane</keyword>
<organism evidence="2 3">
    <name type="scientific">Pichia californica</name>
    <dbReference type="NCBI Taxonomy" id="460514"/>
    <lineage>
        <taxon>Eukaryota</taxon>
        <taxon>Fungi</taxon>
        <taxon>Dikarya</taxon>
        <taxon>Ascomycota</taxon>
        <taxon>Saccharomycotina</taxon>
        <taxon>Pichiomycetes</taxon>
        <taxon>Pichiales</taxon>
        <taxon>Pichiaceae</taxon>
        <taxon>Pichia</taxon>
    </lineage>
</organism>
<protein>
    <submittedName>
        <fullName evidence="2">Uncharacterized protein</fullName>
    </submittedName>
</protein>
<dbReference type="GO" id="GO:0005628">
    <property type="term" value="C:prospore membrane"/>
    <property type="evidence" value="ECO:0007669"/>
    <property type="project" value="TreeGrafter"/>
</dbReference>
<dbReference type="PANTHER" id="PTHR34292:SF2">
    <property type="entry name" value="OUTER SPORE WALL PROTEIN LDS1"/>
    <property type="match status" value="1"/>
</dbReference>
<keyword evidence="3" id="KW-1185">Reference proteome</keyword>
<evidence type="ECO:0000313" key="3">
    <source>
        <dbReference type="Proteomes" id="UP000697127"/>
    </source>
</evidence>
<comment type="caution">
    <text evidence="2">The sequence shown here is derived from an EMBL/GenBank/DDBJ whole genome shotgun (WGS) entry which is preliminary data.</text>
</comment>
<keyword evidence="1" id="KW-0472">Membrane</keyword>